<name>A0A8S1L6B7_PARPR</name>
<dbReference type="EMBL" id="CAJJDM010000030">
    <property type="protein sequence ID" value="CAD8061083.1"/>
    <property type="molecule type" value="Genomic_DNA"/>
</dbReference>
<reference evidence="3" key="1">
    <citation type="submission" date="2021-01" db="EMBL/GenBank/DDBJ databases">
        <authorList>
            <consortium name="Genoscope - CEA"/>
            <person name="William W."/>
        </authorList>
    </citation>
    <scope>NUCLEOTIDE SEQUENCE</scope>
</reference>
<sequence>MKLFKSAFGKKEQDNNQEKLKQSNGTFTIDEQFMTPEFLYKPSQDGTKKLSKQFFLSLSTIENTFNLQQVKSHSLVEELVAMYQECVQVYDGLMDPIKYYFVDKIKNILNQTDKFQGRNHSASQHVQSISTNNLPRTNLNDQKPFFREFEDFADRGEKLTEFVTPRDEETLYKNNLNKHDEIKKKIDMQQQIIQQQQQELQALKRENNNSNNYYSKSLNQTPVVAQQTNIKQSDNKQQIQSQLENQELSIQARLQLRQKNQKVKKEG</sequence>
<proteinExistence type="predicted"/>
<gene>
    <name evidence="3" type="ORF">PPRIM_AZ9-3.1.T0310130</name>
</gene>
<accession>A0A8S1L6B7</accession>
<dbReference type="OMA" id="NHSASQH"/>
<feature type="compositionally biased region" description="Basic and acidic residues" evidence="2">
    <location>
        <begin position="9"/>
        <end position="21"/>
    </location>
</feature>
<dbReference type="Proteomes" id="UP000688137">
    <property type="component" value="Unassembled WGS sequence"/>
</dbReference>
<comment type="caution">
    <text evidence="3">The sequence shown here is derived from an EMBL/GenBank/DDBJ whole genome shotgun (WGS) entry which is preliminary data.</text>
</comment>
<organism evidence="3 4">
    <name type="scientific">Paramecium primaurelia</name>
    <dbReference type="NCBI Taxonomy" id="5886"/>
    <lineage>
        <taxon>Eukaryota</taxon>
        <taxon>Sar</taxon>
        <taxon>Alveolata</taxon>
        <taxon>Ciliophora</taxon>
        <taxon>Intramacronucleata</taxon>
        <taxon>Oligohymenophorea</taxon>
        <taxon>Peniculida</taxon>
        <taxon>Parameciidae</taxon>
        <taxon>Paramecium</taxon>
    </lineage>
</organism>
<feature type="coiled-coil region" evidence="1">
    <location>
        <begin position="179"/>
        <end position="213"/>
    </location>
</feature>
<keyword evidence="4" id="KW-1185">Reference proteome</keyword>
<keyword evidence="1" id="KW-0175">Coiled coil</keyword>
<protein>
    <submittedName>
        <fullName evidence="3">Uncharacterized protein</fullName>
    </submittedName>
</protein>
<feature type="region of interest" description="Disordered" evidence="2">
    <location>
        <begin position="1"/>
        <end position="22"/>
    </location>
</feature>
<evidence type="ECO:0000256" key="2">
    <source>
        <dbReference type="SAM" id="MobiDB-lite"/>
    </source>
</evidence>
<evidence type="ECO:0000313" key="3">
    <source>
        <dbReference type="EMBL" id="CAD8061083.1"/>
    </source>
</evidence>
<evidence type="ECO:0000313" key="4">
    <source>
        <dbReference type="Proteomes" id="UP000688137"/>
    </source>
</evidence>
<evidence type="ECO:0000256" key="1">
    <source>
        <dbReference type="SAM" id="Coils"/>
    </source>
</evidence>
<dbReference type="AlphaFoldDB" id="A0A8S1L6B7"/>